<evidence type="ECO:0000259" key="2">
    <source>
        <dbReference type="PROSITE" id="PS51833"/>
    </source>
</evidence>
<dbReference type="PIRSF" id="PIRSF003180">
    <property type="entry name" value="DiGMPpdiest_YuxH"/>
    <property type="match status" value="1"/>
</dbReference>
<evidence type="ECO:0000313" key="4">
    <source>
        <dbReference type="Proteomes" id="UP000000739"/>
    </source>
</evidence>
<dbReference type="eggNOG" id="COG3434">
    <property type="taxonomic scope" value="Bacteria"/>
</dbReference>
<dbReference type="InterPro" id="IPR035919">
    <property type="entry name" value="EAL_sf"/>
</dbReference>
<accession>B8FBK5</accession>
<dbReference type="KEGG" id="dal:Dalk_3068"/>
<dbReference type="RefSeq" id="WP_015947818.1">
    <property type="nucleotide sequence ID" value="NC_011768.1"/>
</dbReference>
<dbReference type="PANTHER" id="PTHR33525">
    <property type="match status" value="1"/>
</dbReference>
<dbReference type="InterPro" id="IPR001633">
    <property type="entry name" value="EAL_dom"/>
</dbReference>
<evidence type="ECO:0000313" key="3">
    <source>
        <dbReference type="EMBL" id="ACL04758.1"/>
    </source>
</evidence>
<feature type="domain" description="HDOD" evidence="2">
    <location>
        <begin position="198"/>
        <end position="386"/>
    </location>
</feature>
<dbReference type="Gene3D" id="3.20.20.450">
    <property type="entry name" value="EAL domain"/>
    <property type="match status" value="1"/>
</dbReference>
<dbReference type="Proteomes" id="UP000000739">
    <property type="component" value="Chromosome"/>
</dbReference>
<keyword evidence="4" id="KW-1185">Reference proteome</keyword>
<dbReference type="PANTHER" id="PTHR33525:SF4">
    <property type="entry name" value="CYCLIC DI-GMP PHOSPHODIESTERASE CDGJ"/>
    <property type="match status" value="1"/>
</dbReference>
<evidence type="ECO:0000259" key="1">
    <source>
        <dbReference type="PROSITE" id="PS50883"/>
    </source>
</evidence>
<dbReference type="InterPro" id="IPR013976">
    <property type="entry name" value="HDOD"/>
</dbReference>
<dbReference type="AlphaFoldDB" id="B8FBK5"/>
<dbReference type="HOGENOM" id="CLU_044951_2_0_7"/>
<reference evidence="3 4" key="1">
    <citation type="journal article" date="2012" name="Environ. Microbiol.">
        <title>The genome sequence of Desulfatibacillum alkenivorans AK-01: a blueprint for anaerobic alkane oxidation.</title>
        <authorList>
            <person name="Callaghan A.V."/>
            <person name="Morris B.E."/>
            <person name="Pereira I.A."/>
            <person name="McInerney M.J."/>
            <person name="Austin R.N."/>
            <person name="Groves J.T."/>
            <person name="Kukor J.J."/>
            <person name="Suflita J.M."/>
            <person name="Young L.Y."/>
            <person name="Zylstra G.J."/>
            <person name="Wawrik B."/>
        </authorList>
    </citation>
    <scope>NUCLEOTIDE SEQUENCE [LARGE SCALE GENOMIC DNA]</scope>
    <source>
        <strain evidence="3 4">AK-01</strain>
    </source>
</reference>
<dbReference type="InterPro" id="IPR052340">
    <property type="entry name" value="RNase_Y/CdgJ"/>
</dbReference>
<feature type="domain" description="EAL" evidence="1">
    <location>
        <begin position="1"/>
        <end position="204"/>
    </location>
</feature>
<organism evidence="3 4">
    <name type="scientific">Desulfatibacillum aliphaticivorans</name>
    <dbReference type="NCBI Taxonomy" id="218208"/>
    <lineage>
        <taxon>Bacteria</taxon>
        <taxon>Pseudomonadati</taxon>
        <taxon>Thermodesulfobacteriota</taxon>
        <taxon>Desulfobacteria</taxon>
        <taxon>Desulfobacterales</taxon>
        <taxon>Desulfatibacillaceae</taxon>
        <taxon>Desulfatibacillum</taxon>
    </lineage>
</organism>
<dbReference type="Pfam" id="PF08668">
    <property type="entry name" value="HDOD"/>
    <property type="match status" value="1"/>
</dbReference>
<dbReference type="PROSITE" id="PS50883">
    <property type="entry name" value="EAL"/>
    <property type="match status" value="1"/>
</dbReference>
<dbReference type="EMBL" id="CP001322">
    <property type="protein sequence ID" value="ACL04758.1"/>
    <property type="molecule type" value="Genomic_DNA"/>
</dbReference>
<proteinExistence type="predicted"/>
<dbReference type="SUPFAM" id="SSF141868">
    <property type="entry name" value="EAL domain-like"/>
    <property type="match status" value="1"/>
</dbReference>
<name>B8FBK5_DESAL</name>
<dbReference type="SUPFAM" id="SSF109604">
    <property type="entry name" value="HD-domain/PDEase-like"/>
    <property type="match status" value="1"/>
</dbReference>
<dbReference type="InterPro" id="IPR014408">
    <property type="entry name" value="dGMP_Pdiesterase_EAL/HD-GYP"/>
</dbReference>
<sequence length="404" mass="45694">MKAYVARQPILDRKQRVYGYELLFRTSMENSFPDLDHETATNRLLSDSFLTVGLENLAGKSRAFVNFPENLLLEKIPLHLPFTRMVVEILETVRPTPELVEACRSMSDQGVRFALDDFVLTPDWHPLLEIANIVKFDVLSTPQNELVDMLDQVSCYPVRLLAEKVETHEEFQKYLGMGFEYFQGYFFSKPAIVQSTGIPPLKINLLAIMAKIANPNLSLNELEELIGRDAGISYKLLRYINSAYFATVQKISSIRHAVSLLGLDAIRRFTSLLMMNQLGVDKPDELVLSSAIRARFCDLLGRCSTSKGDMQIDLFTLGLFSQLDALLDDSMENCINQLPLEGAIKDALIHNKGEGAFFLKLVQNYERGNWEEVHKCAQKLGLPDHNIPACYLEAVEWARALEAP</sequence>
<dbReference type="PROSITE" id="PS51833">
    <property type="entry name" value="HDOD"/>
    <property type="match status" value="1"/>
</dbReference>
<protein>
    <submittedName>
        <fullName evidence="3">Diguanylate phosphodiesterase</fullName>
    </submittedName>
</protein>
<dbReference type="SMART" id="SM00052">
    <property type="entry name" value="EAL"/>
    <property type="match status" value="1"/>
</dbReference>
<dbReference type="Gene3D" id="1.10.3210.10">
    <property type="entry name" value="Hypothetical protein af1432"/>
    <property type="match status" value="1"/>
</dbReference>
<gene>
    <name evidence="3" type="ordered locus">Dalk_3068</name>
</gene>